<protein>
    <submittedName>
        <fullName evidence="1">Uncharacterized protein</fullName>
    </submittedName>
</protein>
<dbReference type="AlphaFoldDB" id="F8P793"/>
<dbReference type="RefSeq" id="XP_007322266.1">
    <property type="nucleotide sequence ID" value="XM_007322204.1"/>
</dbReference>
<gene>
    <name evidence="1" type="ORF">SERLADRAFT_398942</name>
</gene>
<dbReference type="KEGG" id="sla:SERLADRAFT_398942"/>
<dbReference type="Proteomes" id="UP000008064">
    <property type="component" value="Unassembled WGS sequence"/>
</dbReference>
<name>F8P793_SERL9</name>
<dbReference type="EMBL" id="GL945439">
    <property type="protein sequence ID" value="EGO21309.1"/>
    <property type="molecule type" value="Genomic_DNA"/>
</dbReference>
<dbReference type="GeneID" id="18811921"/>
<dbReference type="HOGENOM" id="CLU_2924110_0_0_1"/>
<sequence length="61" mass="6803">MILALRSLTISSTTLSNASTIGELFKTSKPHKLDSMYTRSRSVVVQARALRHLESNIIAWT</sequence>
<reference evidence="1" key="1">
    <citation type="submission" date="2011-04" db="EMBL/GenBank/DDBJ databases">
        <title>Evolution of plant cell wall degrading machinery underlies the functional diversity of forest fungi.</title>
        <authorList>
            <consortium name="US DOE Joint Genome Institute (JGI-PGF)"/>
            <person name="Eastwood D.C."/>
            <person name="Floudas D."/>
            <person name="Binder M."/>
            <person name="Majcherczyk A."/>
            <person name="Schneider P."/>
            <person name="Aerts A."/>
            <person name="Asiegbu F.O."/>
            <person name="Baker S.E."/>
            <person name="Barry K."/>
            <person name="Bendiksby M."/>
            <person name="Blumentritt M."/>
            <person name="Coutinho P.M."/>
            <person name="Cullen D."/>
            <person name="Cullen D."/>
            <person name="Gathman A."/>
            <person name="Goodell B."/>
            <person name="Henrissat B."/>
            <person name="Ihrmark K."/>
            <person name="Kauserud H."/>
            <person name="Kohler A."/>
            <person name="LaButti K."/>
            <person name="Lapidus A."/>
            <person name="Lavin J.L."/>
            <person name="Lee Y.-H."/>
            <person name="Lindquist E."/>
            <person name="Lilly W."/>
            <person name="Lucas S."/>
            <person name="Morin E."/>
            <person name="Murat C."/>
            <person name="Oguiza J.A."/>
            <person name="Park J."/>
            <person name="Pisabarro A.G."/>
            <person name="Riley R."/>
            <person name="Rosling A."/>
            <person name="Salamov A."/>
            <person name="Schmidt O."/>
            <person name="Schmutz J."/>
            <person name="Skrede I."/>
            <person name="Stenlid J."/>
            <person name="Wiebenga A."/>
            <person name="Xie X."/>
            <person name="Kues U."/>
            <person name="Hibbett D.S."/>
            <person name="Hoffmeister D."/>
            <person name="Hogberg N."/>
            <person name="Martin F."/>
            <person name="Grigoriev I.V."/>
            <person name="Watkinson S.C."/>
        </authorList>
    </citation>
    <scope>NUCLEOTIDE SEQUENCE</scope>
    <source>
        <strain evidence="1">S7.9</strain>
    </source>
</reference>
<organism>
    <name type="scientific">Serpula lacrymans var. lacrymans (strain S7.9)</name>
    <name type="common">Dry rot fungus</name>
    <dbReference type="NCBI Taxonomy" id="578457"/>
    <lineage>
        <taxon>Eukaryota</taxon>
        <taxon>Fungi</taxon>
        <taxon>Dikarya</taxon>
        <taxon>Basidiomycota</taxon>
        <taxon>Agaricomycotina</taxon>
        <taxon>Agaricomycetes</taxon>
        <taxon>Agaricomycetidae</taxon>
        <taxon>Boletales</taxon>
        <taxon>Coniophorineae</taxon>
        <taxon>Serpulaceae</taxon>
        <taxon>Serpula</taxon>
    </lineage>
</organism>
<proteinExistence type="predicted"/>
<accession>F8P793</accession>
<evidence type="ECO:0000313" key="1">
    <source>
        <dbReference type="EMBL" id="EGO21309.1"/>
    </source>
</evidence>